<reference evidence="2" key="1">
    <citation type="submission" date="2023-03" db="EMBL/GenBank/DDBJ databases">
        <title>Massive genome expansion in bonnet fungi (Mycena s.s.) driven by repeated elements and novel gene families across ecological guilds.</title>
        <authorList>
            <consortium name="Lawrence Berkeley National Laboratory"/>
            <person name="Harder C.B."/>
            <person name="Miyauchi S."/>
            <person name="Viragh M."/>
            <person name="Kuo A."/>
            <person name="Thoen E."/>
            <person name="Andreopoulos B."/>
            <person name="Lu D."/>
            <person name="Skrede I."/>
            <person name="Drula E."/>
            <person name="Henrissat B."/>
            <person name="Morin E."/>
            <person name="Kohler A."/>
            <person name="Barry K."/>
            <person name="LaButti K."/>
            <person name="Morin E."/>
            <person name="Salamov A."/>
            <person name="Lipzen A."/>
            <person name="Mereny Z."/>
            <person name="Hegedus B."/>
            <person name="Baldrian P."/>
            <person name="Stursova M."/>
            <person name="Weitz H."/>
            <person name="Taylor A."/>
            <person name="Grigoriev I.V."/>
            <person name="Nagy L.G."/>
            <person name="Martin F."/>
            <person name="Kauserud H."/>
        </authorList>
    </citation>
    <scope>NUCLEOTIDE SEQUENCE</scope>
    <source>
        <strain evidence="2">CBHHK067</strain>
    </source>
</reference>
<comment type="caution">
    <text evidence="2">The sequence shown here is derived from an EMBL/GenBank/DDBJ whole genome shotgun (WGS) entry which is preliminary data.</text>
</comment>
<gene>
    <name evidence="2" type="ORF">B0H17DRAFT_1296829</name>
</gene>
<evidence type="ECO:0000313" key="3">
    <source>
        <dbReference type="Proteomes" id="UP001221757"/>
    </source>
</evidence>
<dbReference type="Proteomes" id="UP001221757">
    <property type="component" value="Unassembled WGS sequence"/>
</dbReference>
<feature type="compositionally biased region" description="Basic and acidic residues" evidence="1">
    <location>
        <begin position="220"/>
        <end position="230"/>
    </location>
</feature>
<evidence type="ECO:0000256" key="1">
    <source>
        <dbReference type="SAM" id="MobiDB-lite"/>
    </source>
</evidence>
<evidence type="ECO:0000313" key="2">
    <source>
        <dbReference type="EMBL" id="KAJ7618237.1"/>
    </source>
</evidence>
<name>A0AAD7BEB4_MYCRO</name>
<organism evidence="2 3">
    <name type="scientific">Mycena rosella</name>
    <name type="common">Pink bonnet</name>
    <name type="synonym">Agaricus rosellus</name>
    <dbReference type="NCBI Taxonomy" id="1033263"/>
    <lineage>
        <taxon>Eukaryota</taxon>
        <taxon>Fungi</taxon>
        <taxon>Dikarya</taxon>
        <taxon>Basidiomycota</taxon>
        <taxon>Agaricomycotina</taxon>
        <taxon>Agaricomycetes</taxon>
        <taxon>Agaricomycetidae</taxon>
        <taxon>Agaricales</taxon>
        <taxon>Marasmiineae</taxon>
        <taxon>Mycenaceae</taxon>
        <taxon>Mycena</taxon>
    </lineage>
</organism>
<feature type="region of interest" description="Disordered" evidence="1">
    <location>
        <begin position="205"/>
        <end position="251"/>
    </location>
</feature>
<proteinExistence type="predicted"/>
<protein>
    <submittedName>
        <fullName evidence="2">Uncharacterized protein</fullName>
    </submittedName>
</protein>
<sequence length="251" mass="27871">MRGAGGVYSGAVGKRRRRLGYSKHKLLRDDTSRGMAETGGTKDMQGVPCCLRACKSSPYDVVSPSIDSQADELCRLGAIWVFDEHGIMNLSTDKFTIGITNFRNFGSSLWYCHIEQYTATYPTMNVTAENIAENTIWHEVLTDMLIDLYASRRREKDALLYRKDSRPAIVDTLPVPRYLENPMESGGGGHNDHRDKADGARWIPINSESHGRSAQAVEGRSNEGRGRMACEGEQDDFGTKASDVEPDGTEE</sequence>
<accession>A0AAD7BEB4</accession>
<dbReference type="EMBL" id="JARKIE010000756">
    <property type="protein sequence ID" value="KAJ7618237.1"/>
    <property type="molecule type" value="Genomic_DNA"/>
</dbReference>
<dbReference type="AlphaFoldDB" id="A0AAD7BEB4"/>
<keyword evidence="3" id="KW-1185">Reference proteome</keyword>